<keyword evidence="1" id="KW-1133">Transmembrane helix</keyword>
<evidence type="ECO:0000313" key="3">
    <source>
        <dbReference type="Proteomes" id="UP000265926"/>
    </source>
</evidence>
<dbReference type="Proteomes" id="UP000265926">
    <property type="component" value="Unassembled WGS sequence"/>
</dbReference>
<name>A0A399SVB8_9BACT</name>
<organism evidence="2 3">
    <name type="scientific">Maribellus luteus</name>
    <dbReference type="NCBI Taxonomy" id="2305463"/>
    <lineage>
        <taxon>Bacteria</taxon>
        <taxon>Pseudomonadati</taxon>
        <taxon>Bacteroidota</taxon>
        <taxon>Bacteroidia</taxon>
        <taxon>Marinilabiliales</taxon>
        <taxon>Prolixibacteraceae</taxon>
        <taxon>Maribellus</taxon>
    </lineage>
</organism>
<keyword evidence="3" id="KW-1185">Reference proteome</keyword>
<keyword evidence="1" id="KW-0812">Transmembrane</keyword>
<evidence type="ECO:0000256" key="1">
    <source>
        <dbReference type="SAM" id="Phobius"/>
    </source>
</evidence>
<protein>
    <submittedName>
        <fullName evidence="2">Uncharacterized protein</fullName>
    </submittedName>
</protein>
<dbReference type="AlphaFoldDB" id="A0A399SVB8"/>
<accession>A0A399SVB8</accession>
<gene>
    <name evidence="2" type="ORF">D1614_18085</name>
</gene>
<reference evidence="2 3" key="1">
    <citation type="submission" date="2018-08" db="EMBL/GenBank/DDBJ databases">
        <title>Pallidiluteibacterium maritimus gen. nov., sp. nov., isolated from coastal sediment.</title>
        <authorList>
            <person name="Zhou L.Y."/>
        </authorList>
    </citation>
    <scope>NUCLEOTIDE SEQUENCE [LARGE SCALE GENOMIC DNA]</scope>
    <source>
        <strain evidence="2 3">XSD2</strain>
    </source>
</reference>
<sequence length="76" mass="8540">MVHRVLPDSYGRRERGVYLSSSGVPECFAPLGLIISCLEFPIHITATLLLKKVAAAQQYIYRKKRYEKQPSCSAAI</sequence>
<feature type="transmembrane region" description="Helical" evidence="1">
    <location>
        <begin position="28"/>
        <end position="50"/>
    </location>
</feature>
<dbReference type="EMBL" id="QWGR01000013">
    <property type="protein sequence ID" value="RIJ46582.1"/>
    <property type="molecule type" value="Genomic_DNA"/>
</dbReference>
<keyword evidence="1" id="KW-0472">Membrane</keyword>
<proteinExistence type="predicted"/>
<evidence type="ECO:0000313" key="2">
    <source>
        <dbReference type="EMBL" id="RIJ46582.1"/>
    </source>
</evidence>
<comment type="caution">
    <text evidence="2">The sequence shown here is derived from an EMBL/GenBank/DDBJ whole genome shotgun (WGS) entry which is preliminary data.</text>
</comment>